<geneLocation type="plasmid" evidence="1 3">
    <name>pNMAG03</name>
</geneLocation>
<dbReference type="EMBL" id="AOHS01000065">
    <property type="protein sequence ID" value="ELY22994.1"/>
    <property type="molecule type" value="Genomic_DNA"/>
</dbReference>
<gene>
    <name evidence="1" type="ordered locus">Nmag_4239</name>
    <name evidence="2" type="ORF">C500_21060</name>
</gene>
<dbReference type="EMBL" id="CP001935">
    <property type="protein sequence ID" value="ADD07747.1"/>
    <property type="molecule type" value="Genomic_DNA"/>
</dbReference>
<dbReference type="AlphaFoldDB" id="D3T2D8"/>
<dbReference type="Proteomes" id="UP000001879">
    <property type="component" value="Plasmid pNMAG03"/>
</dbReference>
<dbReference type="PATRIC" id="fig|547559.17.peg.4154"/>
<protein>
    <submittedName>
        <fullName evidence="1">Virus protein phiCh1-VP86</fullName>
    </submittedName>
</protein>
<evidence type="ECO:0000313" key="1">
    <source>
        <dbReference type="EMBL" id="ADD07747.1"/>
    </source>
</evidence>
<keyword evidence="1" id="KW-0614">Plasmid</keyword>
<reference evidence="3" key="1">
    <citation type="submission" date="2010-02" db="EMBL/GenBank/DDBJ databases">
        <title>Complete sequence of plasmid 3 of Natrialba magadii ATCC 43099.</title>
        <authorList>
            <consortium name="US DOE Joint Genome Institute"/>
            <person name="Lucas S."/>
            <person name="Copeland A."/>
            <person name="Lapidus A."/>
            <person name="Cheng J.-F."/>
            <person name="Bruce D."/>
            <person name="Goodwin L."/>
            <person name="Pitluck S."/>
            <person name="Davenport K."/>
            <person name="Saunders E."/>
            <person name="Detter J.C."/>
            <person name="Han C."/>
            <person name="Tapia R."/>
            <person name="Land M."/>
            <person name="Hauser L."/>
            <person name="Kyrpides N."/>
            <person name="Mikhailova N."/>
            <person name="De Castro R.E."/>
            <person name="Maupin-Furlow J.A."/>
            <person name="Woyke T."/>
        </authorList>
    </citation>
    <scope>NUCLEOTIDE SEQUENCE [LARGE SCALE GENOMIC DNA]</scope>
    <source>
        <strain evidence="3">ATCC 43099 / DSM 3394 / CCM 3739 / CIP 104546 / IAM 13178 / JCM 8861 / NBRC 102185 / NCIMB 2190 / MS3</strain>
        <plasmid evidence="3">pNMAG03</plasmid>
    </source>
</reference>
<sequence length="93" mass="10352">MPEWEFCAKIHEDCGGVVRWVEAVDTPGVGYQGECLGCGETEIVVEAIIPIEDLGPSDVLELNPADLDDLRWDYDADFDENQERLLQEVPTDG</sequence>
<evidence type="ECO:0000313" key="3">
    <source>
        <dbReference type="Proteomes" id="UP000001879"/>
    </source>
</evidence>
<reference evidence="1" key="4">
    <citation type="submission" date="2016-09" db="EMBL/GenBank/DDBJ databases">
        <authorList>
            <person name="Pfeiffer F."/>
        </authorList>
    </citation>
    <scope>NUCLEOTIDE SEQUENCE</scope>
    <source>
        <strain evidence="1">ATCC 43099</strain>
        <plasmid evidence="1">pNMAG03</plasmid>
    </source>
</reference>
<dbReference type="GeneID" id="8826867"/>
<name>D3T2D8_NATMM</name>
<organism evidence="1 3">
    <name type="scientific">Natrialba magadii (strain ATCC 43099 / DSM 3394 / CCM 3739 / CIP 104546 / IAM 13178 / JCM 8861 / NBRC 102185 / NCIMB 2190 / MS3)</name>
    <name type="common">Natronobacterium magadii</name>
    <dbReference type="NCBI Taxonomy" id="547559"/>
    <lineage>
        <taxon>Archaea</taxon>
        <taxon>Methanobacteriati</taxon>
        <taxon>Methanobacteriota</taxon>
        <taxon>Stenosarchaea group</taxon>
        <taxon>Halobacteria</taxon>
        <taxon>Halobacteriales</taxon>
        <taxon>Natrialbaceae</taxon>
        <taxon>Natrialba</taxon>
    </lineage>
</organism>
<evidence type="ECO:0000313" key="4">
    <source>
        <dbReference type="Proteomes" id="UP000011543"/>
    </source>
</evidence>
<dbReference type="KEGG" id="nmg:Nmag_4239"/>
<reference evidence="2 4" key="3">
    <citation type="journal article" date="2014" name="PLoS Genet.">
        <title>Phylogenetically driven sequencing of extremely halophilic archaea reveals strategies for static and dynamic osmo-response.</title>
        <authorList>
            <person name="Becker E.A."/>
            <person name="Seitzer P.M."/>
            <person name="Tritt A."/>
            <person name="Larsen D."/>
            <person name="Krusor M."/>
            <person name="Yao A.I."/>
            <person name="Wu D."/>
            <person name="Madern D."/>
            <person name="Eisen J.A."/>
            <person name="Darling A.E."/>
            <person name="Facciotti M.T."/>
        </authorList>
    </citation>
    <scope>NUCLEOTIDE SEQUENCE [LARGE SCALE GENOMIC DNA]</scope>
    <source>
        <strain evidence="4">ATCC 43099 / DSM 3394 / CCM 3739 / CIP 104546 / IAM 13178 / JCM 8861 / NBRC 102185 / NCIMB 2190 / MS3</strain>
        <strain evidence="2">MS-3</strain>
    </source>
</reference>
<proteinExistence type="predicted"/>
<dbReference type="Proteomes" id="UP000011543">
    <property type="component" value="Unassembled WGS sequence"/>
</dbReference>
<dbReference type="RefSeq" id="WP_004268217.1">
    <property type="nucleotide sequence ID" value="NC_013925.1"/>
</dbReference>
<keyword evidence="3" id="KW-1185">Reference proteome</keyword>
<reference evidence="1 3" key="2">
    <citation type="journal article" date="2012" name="BMC Genomics">
        <title>A comparative genomics perspective on the genetic content of the alkaliphilic haloarchaeon Natrialba magadii ATCC 43099T.</title>
        <authorList>
            <person name="Siddaramappa S."/>
            <person name="Challacombe J.F."/>
            <person name="Decastro R.E."/>
            <person name="Pfeiffer F."/>
            <person name="Sastre D.E."/>
            <person name="Gimenez M.I."/>
            <person name="Paggi R.A."/>
            <person name="Detter J.C."/>
            <person name="Davenport K.W."/>
            <person name="Goodwin L.A."/>
            <person name="Kyrpides N."/>
            <person name="Tapia R."/>
            <person name="Pitluck S."/>
            <person name="Lucas S."/>
            <person name="Woyke T."/>
            <person name="Maupin-Furlow J.A."/>
        </authorList>
    </citation>
    <scope>NUCLEOTIDE SEQUENCE [LARGE SCALE GENOMIC DNA]</scope>
    <source>
        <strain evidence="1">ATCC 43099</strain>
        <strain evidence="3">ATCC 43099 / DSM 3394 / CCM 3739 / CIP 104546 / IAM 13178 / JCM 8861 / NBRC 102185 / NCIMB 2190 / MS3</strain>
    </source>
</reference>
<dbReference type="HOGENOM" id="CLU_2392965_0_0_2"/>
<evidence type="ECO:0000313" key="2">
    <source>
        <dbReference type="EMBL" id="ELY22994.1"/>
    </source>
</evidence>
<dbReference type="OrthoDB" id="382034at2157"/>
<accession>D3T2D8</accession>